<keyword evidence="1" id="KW-0812">Transmembrane</keyword>
<dbReference type="AlphaFoldDB" id="A0A3P7IQM0"/>
<keyword evidence="1" id="KW-0472">Membrane</keyword>
<accession>A0A3P7IQM0</accession>
<evidence type="ECO:0000256" key="1">
    <source>
        <dbReference type="SAM" id="Phobius"/>
    </source>
</evidence>
<protein>
    <submittedName>
        <fullName evidence="2">Uncharacterized protein</fullName>
    </submittedName>
</protein>
<evidence type="ECO:0000313" key="3">
    <source>
        <dbReference type="Proteomes" id="UP000270094"/>
    </source>
</evidence>
<proteinExistence type="predicted"/>
<gene>
    <name evidence="2" type="ORF">SVUK_LOCUS4317</name>
</gene>
<evidence type="ECO:0000313" key="2">
    <source>
        <dbReference type="EMBL" id="VDM69319.1"/>
    </source>
</evidence>
<name>A0A3P7IQM0_STRVU</name>
<reference evidence="2 3" key="1">
    <citation type="submission" date="2018-11" db="EMBL/GenBank/DDBJ databases">
        <authorList>
            <consortium name="Pathogen Informatics"/>
        </authorList>
    </citation>
    <scope>NUCLEOTIDE SEQUENCE [LARGE SCALE GENOMIC DNA]</scope>
</reference>
<keyword evidence="1" id="KW-1133">Transmembrane helix</keyword>
<dbReference type="Proteomes" id="UP000270094">
    <property type="component" value="Unassembled WGS sequence"/>
</dbReference>
<dbReference type="EMBL" id="UYYB01011810">
    <property type="protein sequence ID" value="VDM69319.1"/>
    <property type="molecule type" value="Genomic_DNA"/>
</dbReference>
<keyword evidence="3" id="KW-1185">Reference proteome</keyword>
<feature type="transmembrane region" description="Helical" evidence="1">
    <location>
        <begin position="57"/>
        <end position="83"/>
    </location>
</feature>
<organism evidence="2 3">
    <name type="scientific">Strongylus vulgaris</name>
    <name type="common">Blood worm</name>
    <dbReference type="NCBI Taxonomy" id="40348"/>
    <lineage>
        <taxon>Eukaryota</taxon>
        <taxon>Metazoa</taxon>
        <taxon>Ecdysozoa</taxon>
        <taxon>Nematoda</taxon>
        <taxon>Chromadorea</taxon>
        <taxon>Rhabditida</taxon>
        <taxon>Rhabditina</taxon>
        <taxon>Rhabditomorpha</taxon>
        <taxon>Strongyloidea</taxon>
        <taxon>Strongylidae</taxon>
        <taxon>Strongylus</taxon>
    </lineage>
</organism>
<sequence>MNERAPLRCGDEVDLRSEKTGTLAVGDCFDFSSHSLSGKTKATPEASCPRKRKDLHYICLQAMAIFIFILCQVFLVVILITALHMNNTLNYFEALVPPQCTNKK</sequence>